<dbReference type="Proteomes" id="UP001610432">
    <property type="component" value="Unassembled WGS sequence"/>
</dbReference>
<gene>
    <name evidence="2" type="ORF">BJX67DRAFT_378771</name>
</gene>
<dbReference type="InterPro" id="IPR056672">
    <property type="entry name" value="DUF7770"/>
</dbReference>
<reference evidence="2 3" key="1">
    <citation type="submission" date="2024-07" db="EMBL/GenBank/DDBJ databases">
        <title>Section-level genome sequencing and comparative genomics of Aspergillus sections Usti and Cavernicolus.</title>
        <authorList>
            <consortium name="Lawrence Berkeley National Laboratory"/>
            <person name="Nybo J.L."/>
            <person name="Vesth T.C."/>
            <person name="Theobald S."/>
            <person name="Frisvad J.C."/>
            <person name="Larsen T.O."/>
            <person name="Kjaerboelling I."/>
            <person name="Rothschild-Mancinelli K."/>
            <person name="Lyhne E.K."/>
            <person name="Kogle M.E."/>
            <person name="Barry K."/>
            <person name="Clum A."/>
            <person name="Na H."/>
            <person name="Ledsgaard L."/>
            <person name="Lin J."/>
            <person name="Lipzen A."/>
            <person name="Kuo A."/>
            <person name="Riley R."/>
            <person name="Mondo S."/>
            <person name="Labutti K."/>
            <person name="Haridas S."/>
            <person name="Pangalinan J."/>
            <person name="Salamov A.A."/>
            <person name="Simmons B.A."/>
            <person name="Magnuson J.K."/>
            <person name="Chen J."/>
            <person name="Drula E."/>
            <person name="Henrissat B."/>
            <person name="Wiebenga A."/>
            <person name="Lubbers R.J."/>
            <person name="Gomes A.C."/>
            <person name="Macurrencykelacurrency M.R."/>
            <person name="Stajich J."/>
            <person name="Grigoriev I.V."/>
            <person name="Mortensen U.H."/>
            <person name="De Vries R.P."/>
            <person name="Baker S.E."/>
            <person name="Andersen M.R."/>
        </authorList>
    </citation>
    <scope>NUCLEOTIDE SEQUENCE [LARGE SCALE GENOMIC DNA]</scope>
    <source>
        <strain evidence="2 3">CBS 449.75</strain>
    </source>
</reference>
<evidence type="ECO:0000313" key="3">
    <source>
        <dbReference type="Proteomes" id="UP001610432"/>
    </source>
</evidence>
<sequence>MPKFQAIHFIPKSRQAQILELPVHKIIAAPHSKESNTNHWCFYLATSDSTSVCVDCQPSYSAPSTLLHGGSKGHVIISELPYLCPQNTEAQFHHEAPPNTKVKDIYNLLIENGRHKYEFDHNGVGCRYWVTDQINLLLEYRIIVNYQEAAAAKHGIKLLWPDQTPHPLDQGAYYQN</sequence>
<keyword evidence="3" id="KW-1185">Reference proteome</keyword>
<dbReference type="GeneID" id="98147477"/>
<evidence type="ECO:0000313" key="2">
    <source>
        <dbReference type="EMBL" id="KAL2869715.1"/>
    </source>
</evidence>
<accession>A0ABR4LYY4</accession>
<proteinExistence type="predicted"/>
<organism evidence="2 3">
    <name type="scientific">Aspergillus lucknowensis</name>
    <dbReference type="NCBI Taxonomy" id="176173"/>
    <lineage>
        <taxon>Eukaryota</taxon>
        <taxon>Fungi</taxon>
        <taxon>Dikarya</taxon>
        <taxon>Ascomycota</taxon>
        <taxon>Pezizomycotina</taxon>
        <taxon>Eurotiomycetes</taxon>
        <taxon>Eurotiomycetidae</taxon>
        <taxon>Eurotiales</taxon>
        <taxon>Aspergillaceae</taxon>
        <taxon>Aspergillus</taxon>
        <taxon>Aspergillus subgen. Nidulantes</taxon>
    </lineage>
</organism>
<dbReference type="RefSeq" id="XP_070888694.1">
    <property type="nucleotide sequence ID" value="XM_071032405.1"/>
</dbReference>
<comment type="caution">
    <text evidence="2">The sequence shown here is derived from an EMBL/GenBank/DDBJ whole genome shotgun (WGS) entry which is preliminary data.</text>
</comment>
<protein>
    <recommendedName>
        <fullName evidence="1">DUF7770 domain-containing protein</fullName>
    </recommendedName>
</protein>
<dbReference type="Pfam" id="PF24968">
    <property type="entry name" value="DUF7770"/>
    <property type="match status" value="1"/>
</dbReference>
<dbReference type="EMBL" id="JBFXLQ010000008">
    <property type="protein sequence ID" value="KAL2869715.1"/>
    <property type="molecule type" value="Genomic_DNA"/>
</dbReference>
<evidence type="ECO:0000259" key="1">
    <source>
        <dbReference type="Pfam" id="PF24968"/>
    </source>
</evidence>
<feature type="domain" description="DUF7770" evidence="1">
    <location>
        <begin position="29"/>
        <end position="174"/>
    </location>
</feature>
<name>A0ABR4LYY4_9EURO</name>